<organism evidence="4 5">
    <name type="scientific">Candidatus Gemmiger excrementipullorum</name>
    <dbReference type="NCBI Taxonomy" id="2838610"/>
    <lineage>
        <taxon>Bacteria</taxon>
        <taxon>Bacillati</taxon>
        <taxon>Bacillota</taxon>
        <taxon>Clostridia</taxon>
        <taxon>Eubacteriales</taxon>
        <taxon>Gemmiger</taxon>
    </lineage>
</organism>
<feature type="compositionally biased region" description="Polar residues" evidence="1">
    <location>
        <begin position="250"/>
        <end position="261"/>
    </location>
</feature>
<feature type="domain" description="M23ase beta-sheet core" evidence="3">
    <location>
        <begin position="612"/>
        <end position="679"/>
    </location>
</feature>
<feature type="compositionally biased region" description="Low complexity" evidence="1">
    <location>
        <begin position="144"/>
        <end position="162"/>
    </location>
</feature>
<reference evidence="4" key="1">
    <citation type="journal article" date="2021" name="PeerJ">
        <title>Extensive microbial diversity within the chicken gut microbiome revealed by metagenomics and culture.</title>
        <authorList>
            <person name="Gilroy R."/>
            <person name="Ravi A."/>
            <person name="Getino M."/>
            <person name="Pursley I."/>
            <person name="Horton D.L."/>
            <person name="Alikhan N.F."/>
            <person name="Baker D."/>
            <person name="Gharbi K."/>
            <person name="Hall N."/>
            <person name="Watson M."/>
            <person name="Adriaenssens E.M."/>
            <person name="Foster-Nyarko E."/>
            <person name="Jarju S."/>
            <person name="Secka A."/>
            <person name="Antonio M."/>
            <person name="Oren A."/>
            <person name="Chaudhuri R.R."/>
            <person name="La Ragione R."/>
            <person name="Hildebrand F."/>
            <person name="Pallen M.J."/>
        </authorList>
    </citation>
    <scope>NUCLEOTIDE SEQUENCE</scope>
    <source>
        <strain evidence="4">ChiHecec2B26-7398</strain>
    </source>
</reference>
<dbReference type="Proteomes" id="UP000886751">
    <property type="component" value="Unassembled WGS sequence"/>
</dbReference>
<dbReference type="AlphaFoldDB" id="A0A9D1Y1E3"/>
<dbReference type="SUPFAM" id="SSF51261">
    <property type="entry name" value="Duplicated hybrid motif"/>
    <property type="match status" value="1"/>
</dbReference>
<feature type="compositionally biased region" description="Acidic residues" evidence="1">
    <location>
        <begin position="115"/>
        <end position="132"/>
    </location>
</feature>
<dbReference type="GO" id="GO:0004222">
    <property type="term" value="F:metalloendopeptidase activity"/>
    <property type="evidence" value="ECO:0007669"/>
    <property type="project" value="TreeGrafter"/>
</dbReference>
<keyword evidence="2" id="KW-0812">Transmembrane</keyword>
<feature type="compositionally biased region" description="Basic residues" evidence="1">
    <location>
        <begin position="14"/>
        <end position="24"/>
    </location>
</feature>
<dbReference type="Pfam" id="PF01551">
    <property type="entry name" value="Peptidase_M23"/>
    <property type="match status" value="1"/>
</dbReference>
<keyword evidence="2" id="KW-0472">Membrane</keyword>
<feature type="compositionally biased region" description="Basic and acidic residues" evidence="1">
    <location>
        <begin position="178"/>
        <end position="195"/>
    </location>
</feature>
<feature type="region of interest" description="Disordered" evidence="1">
    <location>
        <begin position="1"/>
        <end position="226"/>
    </location>
</feature>
<accession>A0A9D1Y1E3</accession>
<sequence>MQEEKKATTPKKQAPAKRRRRRSARSAAPAARSTQAAAQTTSTAEPAAEQNEAAAAPAPAPETAAPSAPETLQAPQTEEAAPQTPEPSEPQTPAEPGEDEPAKASQPAEEKPQEEAEPAADAGDAEPSEPETPEEKTEEKPADETAAASAEETAEAPAAAEAPDAEHPAEPQTPAEPGEDKPAEESQPAEEKPQEAAESAADADDAEPAEPDTESPAEPEADEQRVSDITRTVQLSIEQITAHLDAAPPQSETEATPQSPEETVEEAPPTLADHLLGGLGGIARWLLLVLIFVLVIAISGVVWLYRSATPDMLPQIRVTFAGQEVAPSSYQWKVPVVGKAIRRTYAETLSSAPATLAQPVEQTSPDFTVSPDSYRSELTVTDSEDAVVFEGDVETFANFQFTENGEYTAELTLYSDESPVAGDAAVIGSETWQLSFKVEVRPTVHLFATSVQQGGVAAVTVSDTVDGRPPQIQTTLKNAGFAKAGTGWVCYLPIPWDHAAGTQQLVVTMGDYRETLEFEVQAAKWNYKDYSSTSQFVTPYIGQNDIPAELQNVLGQKVTPAAWAESNFVQPLLNTLDVELYYGMTEYAGRSRSQRASNSGGGRTATNMVLSTTWGELLIAPANGTVALAKDLGDGFGNTLVIDHGAGVRSIFYHLQQIDVKAGDQLKQGQSVATCGSTLVAEMRIGTVPIDPRPVWRAQCDALKHY</sequence>
<dbReference type="CDD" id="cd12797">
    <property type="entry name" value="M23_peptidase"/>
    <property type="match status" value="1"/>
</dbReference>
<dbReference type="InterPro" id="IPR011055">
    <property type="entry name" value="Dup_hybrid_motif"/>
</dbReference>
<feature type="transmembrane region" description="Helical" evidence="2">
    <location>
        <begin position="285"/>
        <end position="305"/>
    </location>
</feature>
<dbReference type="EMBL" id="DXEI01000085">
    <property type="protein sequence ID" value="HIX94967.1"/>
    <property type="molecule type" value="Genomic_DNA"/>
</dbReference>
<name>A0A9D1Y1E3_9FIRM</name>
<evidence type="ECO:0000256" key="1">
    <source>
        <dbReference type="SAM" id="MobiDB-lite"/>
    </source>
</evidence>
<comment type="caution">
    <text evidence="4">The sequence shown here is derived from an EMBL/GenBank/DDBJ whole genome shotgun (WGS) entry which is preliminary data.</text>
</comment>
<feature type="region of interest" description="Disordered" evidence="1">
    <location>
        <begin position="243"/>
        <end position="268"/>
    </location>
</feature>
<evidence type="ECO:0000256" key="2">
    <source>
        <dbReference type="SAM" id="Phobius"/>
    </source>
</evidence>
<keyword evidence="2" id="KW-1133">Transmembrane helix</keyword>
<proteinExistence type="predicted"/>
<feature type="compositionally biased region" description="Basic and acidic residues" evidence="1">
    <location>
        <begin position="133"/>
        <end position="143"/>
    </location>
</feature>
<dbReference type="PANTHER" id="PTHR21666">
    <property type="entry name" value="PEPTIDASE-RELATED"/>
    <property type="match status" value="1"/>
</dbReference>
<dbReference type="InterPro" id="IPR050570">
    <property type="entry name" value="Cell_wall_metabolism_enzyme"/>
</dbReference>
<dbReference type="InterPro" id="IPR016047">
    <property type="entry name" value="M23ase_b-sheet_dom"/>
</dbReference>
<reference evidence="4" key="2">
    <citation type="submission" date="2021-04" db="EMBL/GenBank/DDBJ databases">
        <authorList>
            <person name="Gilroy R."/>
        </authorList>
    </citation>
    <scope>NUCLEOTIDE SEQUENCE</scope>
    <source>
        <strain evidence="4">ChiHecec2B26-7398</strain>
    </source>
</reference>
<feature type="compositionally biased region" description="Low complexity" evidence="1">
    <location>
        <begin position="25"/>
        <end position="83"/>
    </location>
</feature>
<protein>
    <submittedName>
        <fullName evidence="4">Peptidoglycan DD-metalloendopeptidase family protein</fullName>
    </submittedName>
</protein>
<evidence type="ECO:0000313" key="4">
    <source>
        <dbReference type="EMBL" id="HIX94967.1"/>
    </source>
</evidence>
<evidence type="ECO:0000259" key="3">
    <source>
        <dbReference type="Pfam" id="PF01551"/>
    </source>
</evidence>
<feature type="compositionally biased region" description="Acidic residues" evidence="1">
    <location>
        <begin position="201"/>
        <end position="221"/>
    </location>
</feature>
<dbReference type="PANTHER" id="PTHR21666:SF285">
    <property type="entry name" value="M23 FAMILY METALLOPEPTIDASE"/>
    <property type="match status" value="1"/>
</dbReference>
<evidence type="ECO:0000313" key="5">
    <source>
        <dbReference type="Proteomes" id="UP000886751"/>
    </source>
</evidence>
<gene>
    <name evidence="4" type="ORF">H9846_05875</name>
</gene>
<dbReference type="Gene3D" id="2.70.70.10">
    <property type="entry name" value="Glucose Permease (Domain IIA)"/>
    <property type="match status" value="1"/>
</dbReference>